<dbReference type="EMBL" id="BRXS01000003">
    <property type="protein sequence ID" value="GLC25597.1"/>
    <property type="molecule type" value="Genomic_DNA"/>
</dbReference>
<dbReference type="AlphaFoldDB" id="A0AA37Q6I0"/>
<protein>
    <submittedName>
        <fullName evidence="1">Uncharacterized protein</fullName>
    </submittedName>
</protein>
<name>A0AA37Q6I0_9BACT</name>
<comment type="caution">
    <text evidence="1">The sequence shown here is derived from an EMBL/GenBank/DDBJ whole genome shotgun (WGS) entry which is preliminary data.</text>
</comment>
<dbReference type="RefSeq" id="WP_284350052.1">
    <property type="nucleotide sequence ID" value="NZ_BRXS01000003.1"/>
</dbReference>
<evidence type="ECO:0000313" key="2">
    <source>
        <dbReference type="Proteomes" id="UP001161325"/>
    </source>
</evidence>
<gene>
    <name evidence="1" type="ORF">rosag_21100</name>
</gene>
<reference evidence="1" key="1">
    <citation type="submission" date="2022-08" db="EMBL/GenBank/DDBJ databases">
        <title>Draft genome sequencing of Roseisolibacter agri AW1220.</title>
        <authorList>
            <person name="Tobiishi Y."/>
            <person name="Tonouchi A."/>
        </authorList>
    </citation>
    <scope>NUCLEOTIDE SEQUENCE</scope>
    <source>
        <strain evidence="1">AW1220</strain>
    </source>
</reference>
<sequence length="117" mass="12572">MQHPISPRLHGVLDYTTSAAVAAAPPLFDMPRPARRLFESLAAGYTGLSSVTDYPLSVRRMVPFKAHGAAELAIAAVLPAMPWVLGFSEHRAARNLCFGLTALTLVVAALTDWSAER</sequence>
<accession>A0AA37Q6I0</accession>
<dbReference type="Proteomes" id="UP001161325">
    <property type="component" value="Unassembled WGS sequence"/>
</dbReference>
<proteinExistence type="predicted"/>
<organism evidence="1 2">
    <name type="scientific">Roseisolibacter agri</name>
    <dbReference type="NCBI Taxonomy" id="2014610"/>
    <lineage>
        <taxon>Bacteria</taxon>
        <taxon>Pseudomonadati</taxon>
        <taxon>Gemmatimonadota</taxon>
        <taxon>Gemmatimonadia</taxon>
        <taxon>Gemmatimonadales</taxon>
        <taxon>Gemmatimonadaceae</taxon>
        <taxon>Roseisolibacter</taxon>
    </lineage>
</organism>
<evidence type="ECO:0000313" key="1">
    <source>
        <dbReference type="EMBL" id="GLC25597.1"/>
    </source>
</evidence>
<keyword evidence="2" id="KW-1185">Reference proteome</keyword>